<dbReference type="PROSITE" id="PS50203">
    <property type="entry name" value="CALPAIN_CAT"/>
    <property type="match status" value="1"/>
</dbReference>
<evidence type="ECO:0000313" key="4">
    <source>
        <dbReference type="EMBL" id="CAK9017147.1"/>
    </source>
</evidence>
<reference evidence="4 5" key="1">
    <citation type="submission" date="2024-02" db="EMBL/GenBank/DDBJ databases">
        <authorList>
            <person name="Chen Y."/>
            <person name="Shah S."/>
            <person name="Dougan E. K."/>
            <person name="Thang M."/>
            <person name="Chan C."/>
        </authorList>
    </citation>
    <scope>NUCLEOTIDE SEQUENCE [LARGE SCALE GENOMIC DNA]</scope>
</reference>
<dbReference type="Gene3D" id="3.90.70.10">
    <property type="entry name" value="Cysteine proteinases"/>
    <property type="match status" value="1"/>
</dbReference>
<organism evidence="4 5">
    <name type="scientific">Durusdinium trenchii</name>
    <dbReference type="NCBI Taxonomy" id="1381693"/>
    <lineage>
        <taxon>Eukaryota</taxon>
        <taxon>Sar</taxon>
        <taxon>Alveolata</taxon>
        <taxon>Dinophyceae</taxon>
        <taxon>Suessiales</taxon>
        <taxon>Symbiodiniaceae</taxon>
        <taxon>Durusdinium</taxon>
    </lineage>
</organism>
<dbReference type="SMART" id="SM00230">
    <property type="entry name" value="CysPc"/>
    <property type="match status" value="1"/>
</dbReference>
<dbReference type="InterPro" id="IPR000169">
    <property type="entry name" value="Pept_cys_AS"/>
</dbReference>
<proteinExistence type="inferred from homology"/>
<keyword evidence="2" id="KW-0378">Hydrolase</keyword>
<evidence type="ECO:0000259" key="3">
    <source>
        <dbReference type="PROSITE" id="PS50203"/>
    </source>
</evidence>
<evidence type="ECO:0000313" key="5">
    <source>
        <dbReference type="Proteomes" id="UP001642464"/>
    </source>
</evidence>
<feature type="active site" evidence="2">
    <location>
        <position position="407"/>
    </location>
</feature>
<sequence length="495" mass="55405">MGNLSTAFDDLGCSTCKPKDSSNKAVRSVGALKTAPATVDWSQAKQHKWQFDALNGPGQYTYKKPPKINKVTGPISEGINKVKKNPQLYLGILFQTDMKGWPEDQQRYDLVLRNGSGYQFVAGQAHFTFIQANYRALKPYNEISLEPDQYTDKMSYGGYRCGKPLHPGRGQGLCDLPNIKLIGDVHPDDVAQGGVGDCWLLCAASALSEFHGAVRKVFRKTPYLERLPLDEPQLYTVTLYDMKTWKPVDVEVDERLCTSPDSSGILGCHPCSQGELWACYLEKAMAIHCGGWDQINGGEPTHAWRMLTGCKYQYTFSNEGHGYECFGSFNPNKNEWEPLENAYHKCRSVMWPMKWPELGGGGAIGFKCGPKEMFQRMCAWDAQNYMMALGTRQGSNSKSFNGIVDGHAYTLLTCLSNVAGSGQDLVKVRNPWGQGECTSSLWDDNGHGWDRFPEVREACQPVTANDGVFWLSSDEMFKYFPTIYLCAMDMKQFVK</sequence>
<dbReference type="PANTHER" id="PTHR10183">
    <property type="entry name" value="CALPAIN"/>
    <property type="match status" value="1"/>
</dbReference>
<evidence type="ECO:0000256" key="1">
    <source>
        <dbReference type="ARBA" id="ARBA00007623"/>
    </source>
</evidence>
<protein>
    <submittedName>
        <fullName evidence="4">Calpain-2 catalytic subunit (Calcium-activated neutral proteinase 2) (CANP 2) (Calpain M-type) (Calpain-2 large subunit) (Millimolar-calpain) (M-calpain)</fullName>
    </submittedName>
</protein>
<keyword evidence="5" id="KW-1185">Reference proteome</keyword>
<keyword evidence="2" id="KW-0645">Protease</keyword>
<dbReference type="InterPro" id="IPR022684">
    <property type="entry name" value="Calpain_cysteine_protease"/>
</dbReference>
<comment type="similarity">
    <text evidence="1">Belongs to the peptidase C2 family.</text>
</comment>
<dbReference type="EMBL" id="CAXAMM010008358">
    <property type="protein sequence ID" value="CAK9017147.1"/>
    <property type="molecule type" value="Genomic_DNA"/>
</dbReference>
<name>A0ABP0JRW6_9DINO</name>
<accession>A0ABP0JRW6</accession>
<dbReference type="Proteomes" id="UP001642464">
    <property type="component" value="Unassembled WGS sequence"/>
</dbReference>
<feature type="domain" description="Calpain catalytic" evidence="3">
    <location>
        <begin position="169"/>
        <end position="489"/>
    </location>
</feature>
<feature type="active site" evidence="2">
    <location>
        <position position="198"/>
    </location>
</feature>
<dbReference type="PROSITE" id="PS00139">
    <property type="entry name" value="THIOL_PROTEASE_CYS"/>
    <property type="match status" value="1"/>
</dbReference>
<dbReference type="PRINTS" id="PR00704">
    <property type="entry name" value="CALPAIN"/>
</dbReference>
<dbReference type="Pfam" id="PF00648">
    <property type="entry name" value="Peptidase_C2"/>
    <property type="match status" value="1"/>
</dbReference>
<dbReference type="InterPro" id="IPR038765">
    <property type="entry name" value="Papain-like_cys_pep_sf"/>
</dbReference>
<dbReference type="InterPro" id="IPR001300">
    <property type="entry name" value="Peptidase_C2_calpain_cat"/>
</dbReference>
<keyword evidence="2" id="KW-0788">Thiol protease</keyword>
<evidence type="ECO:0000256" key="2">
    <source>
        <dbReference type="PROSITE-ProRule" id="PRU00239"/>
    </source>
</evidence>
<comment type="caution">
    <text evidence="4">The sequence shown here is derived from an EMBL/GenBank/DDBJ whole genome shotgun (WGS) entry which is preliminary data.</text>
</comment>
<dbReference type="PANTHER" id="PTHR10183:SF423">
    <property type="entry name" value="LEUCINE-RICH REPEAT PROTEIN (LRRP)"/>
    <property type="match status" value="1"/>
</dbReference>
<dbReference type="SUPFAM" id="SSF54001">
    <property type="entry name" value="Cysteine proteinases"/>
    <property type="match status" value="1"/>
</dbReference>
<gene>
    <name evidence="4" type="ORF">SCF082_LOCUS13499</name>
</gene>
<feature type="active site" evidence="2">
    <location>
        <position position="430"/>
    </location>
</feature>